<evidence type="ECO:0000256" key="12">
    <source>
        <dbReference type="ARBA" id="ARBA00023136"/>
    </source>
</evidence>
<dbReference type="EMBL" id="LAZP02000039">
    <property type="protein sequence ID" value="PFH62162.1"/>
    <property type="molecule type" value="Genomic_DNA"/>
</dbReference>
<evidence type="ECO:0000256" key="8">
    <source>
        <dbReference type="ARBA" id="ARBA00022946"/>
    </source>
</evidence>
<evidence type="ECO:0000256" key="7">
    <source>
        <dbReference type="ARBA" id="ARBA00022927"/>
    </source>
</evidence>
<evidence type="ECO:0000256" key="6">
    <source>
        <dbReference type="ARBA" id="ARBA00022792"/>
    </source>
</evidence>
<evidence type="ECO:0000256" key="4">
    <source>
        <dbReference type="ARBA" id="ARBA00022448"/>
    </source>
</evidence>
<comment type="caution">
    <text evidence="18">The sequence shown here is derived from an EMBL/GenBank/DDBJ whole genome shotgun (WGS) entry which is preliminary data.</text>
</comment>
<keyword evidence="7 15" id="KW-0653">Protein transport</keyword>
<dbReference type="PROSITE" id="PS50969">
    <property type="entry name" value="FCP1"/>
    <property type="match status" value="1"/>
</dbReference>
<evidence type="ECO:0000256" key="3">
    <source>
        <dbReference type="ARBA" id="ARBA00020799"/>
    </source>
</evidence>
<keyword evidence="10 15" id="KW-0811">Translocation</keyword>
<sequence length="570" mass="64330">MLSRVARAPRLAAVGRLSLCRVYSGGPRKPARSEPVPPRAPQSSGKASIPSRPLPQNLPPARLPRDGVIDSAAATPSVPSDTGKTPHLPPQQLSSEKKKQASADHIPAANPQVHQCPPHQSTPEQEARETEVDNPYATGQTPLHNLPDLTRGIPSTLEEELQKQVSRPSAALQTVDAEGRGRRGRRETYVPSSERNRSWWIRFVLFATAVGSSCAIVHMGRNWDDSIEANRHPEAPNGWSLRLWWQRVKARMGESVSYYQDPAFEKLLPDPDPSFERPYTLCLSLDDLLIHSEWSREHGWRIAKRPGMDYFVRYLSQYYELVLFTSVPFSYAEPLVRKLDPFRFIMWPLYREATKFEDGEIVKDLSFLNRDLSKVIIIDTNATHVRKQPENAIVLEPWKGDVKDKELVGLIPFLEYIYTMQHPDVRKVLKSFHGKHIPTEFARREAIARKEFNKQLEAQKSKYSKASGMGALGSLLGLRPDKMSMTVAADGEQNPAEAFAQGKMLQDLARERGQRNFALLEKEIRENGEKWLKEEQAAMEKAQKEAMTNTLGSLAGWFYGSSKPESGDKP</sequence>
<evidence type="ECO:0000256" key="1">
    <source>
        <dbReference type="ARBA" id="ARBA00004434"/>
    </source>
</evidence>
<dbReference type="Gene3D" id="3.40.50.1000">
    <property type="entry name" value="HAD superfamily/HAD-like"/>
    <property type="match status" value="1"/>
</dbReference>
<reference evidence="18 19" key="2">
    <citation type="journal article" date="2017" name="Sci. Rep.">
        <title>Ant-infecting Ophiocordyceps genomes reveal a high diversity of potential behavioral manipulation genes and a possible major role for enterotoxins.</title>
        <authorList>
            <person name="de Bekker C."/>
            <person name="Ohm R.A."/>
            <person name="Evans H.C."/>
            <person name="Brachmann A."/>
            <person name="Hughes D.P."/>
        </authorList>
    </citation>
    <scope>NUCLEOTIDE SEQUENCE [LARGE SCALE GENOMIC DNA]</scope>
    <source>
        <strain evidence="18 19">SC16a</strain>
    </source>
</reference>
<keyword evidence="12" id="KW-0472">Membrane</keyword>
<evidence type="ECO:0000259" key="17">
    <source>
        <dbReference type="PROSITE" id="PS50969"/>
    </source>
</evidence>
<accession>A0A2A9PMQ9</accession>
<comment type="subunit">
    <text evidence="14">Component of the TIM23 complex, at least composed of TIM23, TIM17, TIM50 and TIM21. Interacts with preproteins in transit.</text>
</comment>
<dbReference type="AlphaFoldDB" id="A0A2A9PMQ9"/>
<keyword evidence="8 15" id="KW-0809">Transit peptide</keyword>
<dbReference type="InterPro" id="IPR036412">
    <property type="entry name" value="HAD-like_sf"/>
</dbReference>
<dbReference type="SUPFAM" id="SSF56784">
    <property type="entry name" value="HAD-like"/>
    <property type="match status" value="1"/>
</dbReference>
<evidence type="ECO:0000256" key="5">
    <source>
        <dbReference type="ARBA" id="ARBA00022692"/>
    </source>
</evidence>
<feature type="domain" description="FCP1 homology" evidence="17">
    <location>
        <begin position="274"/>
        <end position="417"/>
    </location>
</feature>
<evidence type="ECO:0000256" key="14">
    <source>
        <dbReference type="ARBA" id="ARBA00063960"/>
    </source>
</evidence>
<dbReference type="SMART" id="SM00577">
    <property type="entry name" value="CPDc"/>
    <property type="match status" value="1"/>
</dbReference>
<evidence type="ECO:0000256" key="13">
    <source>
        <dbReference type="ARBA" id="ARBA00059797"/>
    </source>
</evidence>
<evidence type="ECO:0000313" key="19">
    <source>
        <dbReference type="Proteomes" id="UP000037136"/>
    </source>
</evidence>
<dbReference type="GO" id="GO:0005744">
    <property type="term" value="C:TIM23 mitochondrial import inner membrane translocase complex"/>
    <property type="evidence" value="ECO:0007669"/>
    <property type="project" value="UniProtKB-UniRule"/>
</dbReference>
<dbReference type="FunFam" id="3.40.50.1000:FF:000019">
    <property type="entry name" value="Mitochondrial import inner membrane translocase subunit TIM50"/>
    <property type="match status" value="1"/>
</dbReference>
<dbReference type="InterPro" id="IPR050365">
    <property type="entry name" value="TIM50"/>
</dbReference>
<dbReference type="Proteomes" id="UP000037136">
    <property type="component" value="Unassembled WGS sequence"/>
</dbReference>
<proteinExistence type="inferred from homology"/>
<comment type="subcellular location">
    <subcellularLocation>
        <location evidence="1 15">Mitochondrion inner membrane</location>
        <topology evidence="1 15">Single-pass membrane protein</topology>
    </subcellularLocation>
</comment>
<comment type="similarity">
    <text evidence="2 15">Belongs to the TIM50 family.</text>
</comment>
<keyword evidence="4 15" id="KW-0813">Transport</keyword>
<dbReference type="CDD" id="cd07521">
    <property type="entry name" value="HAD_FCP1-like"/>
    <property type="match status" value="1"/>
</dbReference>
<dbReference type="OrthoDB" id="287041at2759"/>
<evidence type="ECO:0000256" key="15">
    <source>
        <dbReference type="RuleBase" id="RU365079"/>
    </source>
</evidence>
<evidence type="ECO:0000313" key="18">
    <source>
        <dbReference type="EMBL" id="PFH62162.1"/>
    </source>
</evidence>
<name>A0A2A9PMQ9_OPHUN</name>
<keyword evidence="11 15" id="KW-0496">Mitochondrion</keyword>
<keyword evidence="6" id="KW-0999">Mitochondrion inner membrane</keyword>
<gene>
    <name evidence="18" type="ORF">XA68_14831</name>
</gene>
<keyword evidence="9" id="KW-1133">Transmembrane helix</keyword>
<evidence type="ECO:0000256" key="16">
    <source>
        <dbReference type="SAM" id="MobiDB-lite"/>
    </source>
</evidence>
<protein>
    <recommendedName>
        <fullName evidence="3 15">Mitochondrial import inner membrane translocase subunit TIM50</fullName>
    </recommendedName>
</protein>
<dbReference type="PANTHER" id="PTHR12210">
    <property type="entry name" value="DULLARD PROTEIN PHOSPHATASE"/>
    <property type="match status" value="1"/>
</dbReference>
<dbReference type="InterPro" id="IPR023214">
    <property type="entry name" value="HAD_sf"/>
</dbReference>
<reference evidence="18 19" key="1">
    <citation type="journal article" date="2015" name="BMC Genomics">
        <title>Gene expression during zombie ant biting behavior reflects the complexity underlying fungal parasitic behavioral manipulation.</title>
        <authorList>
            <person name="de Bekker C."/>
            <person name="Ohm R.A."/>
            <person name="Loreto R.G."/>
            <person name="Sebastian A."/>
            <person name="Albert I."/>
            <person name="Merrow M."/>
            <person name="Brachmann A."/>
            <person name="Hughes D.P."/>
        </authorList>
    </citation>
    <scope>NUCLEOTIDE SEQUENCE [LARGE SCALE GENOMIC DNA]</scope>
    <source>
        <strain evidence="18 19">SC16a</strain>
    </source>
</reference>
<keyword evidence="19" id="KW-1185">Reference proteome</keyword>
<feature type="compositionally biased region" description="Pro residues" evidence="16">
    <location>
        <begin position="52"/>
        <end position="62"/>
    </location>
</feature>
<dbReference type="STRING" id="268505.A0A2A9PMQ9"/>
<dbReference type="Pfam" id="PF03031">
    <property type="entry name" value="NIF"/>
    <property type="match status" value="1"/>
</dbReference>
<comment type="function">
    <text evidence="13">Essential component of the TIM23 complex, a complex that mediates the translocation of transit peptide-containing proteins across the mitochondrial inner membrane. Required to direct preproteins in transit and direct them to the channel protein TIM23, and possibly facilitates transfer of the translocating proteins from the TOM complex to the TIM23 complex.</text>
</comment>
<feature type="region of interest" description="Disordered" evidence="16">
    <location>
        <begin position="23"/>
        <end position="189"/>
    </location>
</feature>
<evidence type="ECO:0000256" key="2">
    <source>
        <dbReference type="ARBA" id="ARBA00006344"/>
    </source>
</evidence>
<dbReference type="GO" id="GO:0015031">
    <property type="term" value="P:protein transport"/>
    <property type="evidence" value="ECO:0007669"/>
    <property type="project" value="UniProtKB-KW"/>
</dbReference>
<dbReference type="InterPro" id="IPR004274">
    <property type="entry name" value="FCP1_dom"/>
</dbReference>
<keyword evidence="5" id="KW-0812">Transmembrane</keyword>
<evidence type="ECO:0000256" key="11">
    <source>
        <dbReference type="ARBA" id="ARBA00023128"/>
    </source>
</evidence>
<evidence type="ECO:0000256" key="9">
    <source>
        <dbReference type="ARBA" id="ARBA00022989"/>
    </source>
</evidence>
<evidence type="ECO:0000256" key="10">
    <source>
        <dbReference type="ARBA" id="ARBA00023010"/>
    </source>
</evidence>
<organism evidence="18 19">
    <name type="scientific">Ophiocordyceps unilateralis</name>
    <name type="common">Zombie-ant fungus</name>
    <name type="synonym">Torrubia unilateralis</name>
    <dbReference type="NCBI Taxonomy" id="268505"/>
    <lineage>
        <taxon>Eukaryota</taxon>
        <taxon>Fungi</taxon>
        <taxon>Dikarya</taxon>
        <taxon>Ascomycota</taxon>
        <taxon>Pezizomycotina</taxon>
        <taxon>Sordariomycetes</taxon>
        <taxon>Hypocreomycetidae</taxon>
        <taxon>Hypocreales</taxon>
        <taxon>Ophiocordycipitaceae</taxon>
        <taxon>Ophiocordyceps</taxon>
    </lineage>
</organism>